<feature type="non-terminal residue" evidence="2">
    <location>
        <position position="124"/>
    </location>
</feature>
<keyword evidence="1" id="KW-1133">Transmembrane helix</keyword>
<feature type="transmembrane region" description="Helical" evidence="1">
    <location>
        <begin position="83"/>
        <end position="102"/>
    </location>
</feature>
<dbReference type="PANTHER" id="PTHR30287:SF1">
    <property type="entry name" value="INNER MEMBRANE PROTEIN"/>
    <property type="match status" value="1"/>
</dbReference>
<dbReference type="GO" id="GO:0005886">
    <property type="term" value="C:plasma membrane"/>
    <property type="evidence" value="ECO:0007669"/>
    <property type="project" value="TreeGrafter"/>
</dbReference>
<dbReference type="Proteomes" id="UP000297989">
    <property type="component" value="Unassembled WGS sequence"/>
</dbReference>
<evidence type="ECO:0000313" key="2">
    <source>
        <dbReference type="EMBL" id="TGD15317.1"/>
    </source>
</evidence>
<feature type="transmembrane region" description="Helical" evidence="1">
    <location>
        <begin position="108"/>
        <end position="123"/>
    </location>
</feature>
<dbReference type="EMBL" id="PYKK01001867">
    <property type="protein sequence ID" value="TGD15317.1"/>
    <property type="molecule type" value="Genomic_DNA"/>
</dbReference>
<dbReference type="InterPro" id="IPR038766">
    <property type="entry name" value="Membrane_comp_ABC_pdt"/>
</dbReference>
<evidence type="ECO:0000313" key="3">
    <source>
        <dbReference type="Proteomes" id="UP000297989"/>
    </source>
</evidence>
<gene>
    <name evidence="2" type="ORF">C9F10_27570</name>
</gene>
<proteinExistence type="predicted"/>
<feature type="transmembrane region" description="Helical" evidence="1">
    <location>
        <begin position="43"/>
        <end position="62"/>
    </location>
</feature>
<keyword evidence="1" id="KW-0812">Transmembrane</keyword>
<dbReference type="AlphaFoldDB" id="A0A659RWL8"/>
<evidence type="ECO:0000256" key="1">
    <source>
        <dbReference type="SAM" id="Phobius"/>
    </source>
</evidence>
<dbReference type="PANTHER" id="PTHR30287">
    <property type="entry name" value="MEMBRANE COMPONENT OF PREDICTED ABC SUPERFAMILY METABOLITE UPTAKE TRANSPORTER"/>
    <property type="match status" value="1"/>
</dbReference>
<feature type="non-terminal residue" evidence="2">
    <location>
        <position position="1"/>
    </location>
</feature>
<keyword evidence="1" id="KW-0472">Membrane</keyword>
<sequence>WVTVPSRTAGPGRAIALLFENIMLVLLKPVLPADLPPASLWPWLWALGAMTVISLLVGLRPYRLLLATQPLRVLRRDVVARVWPLKIYLPVACAVVVALLAGLMGGSMLLWAVLAGAVILALLC</sequence>
<organism evidence="2 3">
    <name type="scientific">Salmonella enterica subsp. enterica serovar Poona</name>
    <dbReference type="NCBI Taxonomy" id="436295"/>
    <lineage>
        <taxon>Bacteria</taxon>
        <taxon>Pseudomonadati</taxon>
        <taxon>Pseudomonadota</taxon>
        <taxon>Gammaproteobacteria</taxon>
        <taxon>Enterobacterales</taxon>
        <taxon>Enterobacteriaceae</taxon>
        <taxon>Salmonella</taxon>
    </lineage>
</organism>
<accession>A0A659RWL8</accession>
<name>A0A659RWL8_SALET</name>
<comment type="caution">
    <text evidence="2">The sequence shown here is derived from an EMBL/GenBank/DDBJ whole genome shotgun (WGS) entry which is preliminary data.</text>
</comment>
<reference evidence="2 3" key="1">
    <citation type="submission" date="2018-03" db="EMBL/GenBank/DDBJ databases">
        <title>Non-Typhoidal Salmonella genome sequencing and assembly.</title>
        <authorList>
            <person name="Matchawe C."/>
        </authorList>
    </citation>
    <scope>NUCLEOTIDE SEQUENCE [LARGE SCALE GENOMIC DNA]</scope>
    <source>
        <strain evidence="2 3">8EV</strain>
    </source>
</reference>
<protein>
    <submittedName>
        <fullName evidence="2">ABC transporter permease</fullName>
    </submittedName>
</protein>